<reference evidence="11 12" key="1">
    <citation type="journal article" date="2021" name="Nat. Commun.">
        <title>Incipient diploidization of the medicinal plant Perilla within 10,000 years.</title>
        <authorList>
            <person name="Zhang Y."/>
            <person name="Shen Q."/>
            <person name="Leng L."/>
            <person name="Zhang D."/>
            <person name="Chen S."/>
            <person name="Shi Y."/>
            <person name="Ning Z."/>
            <person name="Chen S."/>
        </authorList>
    </citation>
    <scope>NUCLEOTIDE SEQUENCE [LARGE SCALE GENOMIC DNA]</scope>
    <source>
        <strain evidence="12">cv. PC099</strain>
    </source>
</reference>
<dbReference type="InterPro" id="IPR042197">
    <property type="entry name" value="Apaf_helical"/>
</dbReference>
<gene>
    <name evidence="11" type="ORF">C2S53_020292</name>
</gene>
<name>A0AAD4J201_PERFH</name>
<dbReference type="GO" id="GO:0005524">
    <property type="term" value="F:ATP binding"/>
    <property type="evidence" value="ECO:0007669"/>
    <property type="project" value="UniProtKB-KW"/>
</dbReference>
<evidence type="ECO:0000259" key="9">
    <source>
        <dbReference type="Pfam" id="PF18052"/>
    </source>
</evidence>
<feature type="domain" description="Disease resistance N-terminal" evidence="9">
    <location>
        <begin position="5"/>
        <end position="92"/>
    </location>
</feature>
<dbReference type="Gene3D" id="1.10.8.430">
    <property type="entry name" value="Helical domain of apoptotic protease-activating factors"/>
    <property type="match status" value="1"/>
</dbReference>
<dbReference type="Gene3D" id="3.40.50.300">
    <property type="entry name" value="P-loop containing nucleotide triphosphate hydrolases"/>
    <property type="match status" value="1"/>
</dbReference>
<dbReference type="Gene3D" id="1.10.10.10">
    <property type="entry name" value="Winged helix-like DNA-binding domain superfamily/Winged helix DNA-binding domain"/>
    <property type="match status" value="1"/>
</dbReference>
<dbReference type="InterPro" id="IPR032675">
    <property type="entry name" value="LRR_dom_sf"/>
</dbReference>
<dbReference type="SUPFAM" id="SSF52540">
    <property type="entry name" value="P-loop containing nucleoside triphosphate hydrolases"/>
    <property type="match status" value="1"/>
</dbReference>
<dbReference type="Pfam" id="PF18052">
    <property type="entry name" value="Rx_N"/>
    <property type="match status" value="1"/>
</dbReference>
<dbReference type="Gene3D" id="1.20.5.4130">
    <property type="match status" value="1"/>
</dbReference>
<dbReference type="PANTHER" id="PTHR23155">
    <property type="entry name" value="DISEASE RESISTANCE PROTEIN RP"/>
    <property type="match status" value="1"/>
</dbReference>
<dbReference type="InterPro" id="IPR038005">
    <property type="entry name" value="RX-like_CC"/>
</dbReference>
<dbReference type="Proteomes" id="UP001190926">
    <property type="component" value="Unassembled WGS sequence"/>
</dbReference>
<dbReference type="SUPFAM" id="SSF52058">
    <property type="entry name" value="L domain-like"/>
    <property type="match status" value="1"/>
</dbReference>
<organism evidence="11 12">
    <name type="scientific">Perilla frutescens var. hirtella</name>
    <name type="common">Perilla citriodora</name>
    <name type="synonym">Perilla setoyensis</name>
    <dbReference type="NCBI Taxonomy" id="608512"/>
    <lineage>
        <taxon>Eukaryota</taxon>
        <taxon>Viridiplantae</taxon>
        <taxon>Streptophyta</taxon>
        <taxon>Embryophyta</taxon>
        <taxon>Tracheophyta</taxon>
        <taxon>Spermatophyta</taxon>
        <taxon>Magnoliopsida</taxon>
        <taxon>eudicotyledons</taxon>
        <taxon>Gunneridae</taxon>
        <taxon>Pentapetalae</taxon>
        <taxon>asterids</taxon>
        <taxon>lamiids</taxon>
        <taxon>Lamiales</taxon>
        <taxon>Lamiaceae</taxon>
        <taxon>Nepetoideae</taxon>
        <taxon>Elsholtzieae</taxon>
        <taxon>Perilla</taxon>
    </lineage>
</organism>
<keyword evidence="2" id="KW-0433">Leucine-rich repeat</keyword>
<dbReference type="GO" id="GO:0051607">
    <property type="term" value="P:defense response to virus"/>
    <property type="evidence" value="ECO:0007669"/>
    <property type="project" value="UniProtKB-ARBA"/>
</dbReference>
<dbReference type="FunFam" id="3.40.50.300:FF:001091">
    <property type="entry name" value="Probable disease resistance protein At1g61300"/>
    <property type="match status" value="1"/>
</dbReference>
<keyword evidence="5" id="KW-0611">Plant defense</keyword>
<dbReference type="GO" id="GO:0098542">
    <property type="term" value="P:defense response to other organism"/>
    <property type="evidence" value="ECO:0007669"/>
    <property type="project" value="TreeGrafter"/>
</dbReference>
<dbReference type="Pfam" id="PF23559">
    <property type="entry name" value="WHD_DRP"/>
    <property type="match status" value="1"/>
</dbReference>
<keyword evidence="4" id="KW-0547">Nucleotide-binding</keyword>
<dbReference type="EMBL" id="SDAM02000174">
    <property type="protein sequence ID" value="KAH6825674.1"/>
    <property type="molecule type" value="Genomic_DNA"/>
</dbReference>
<comment type="similarity">
    <text evidence="1">Belongs to the disease resistance NB-LRR family.</text>
</comment>
<dbReference type="InterPro" id="IPR058922">
    <property type="entry name" value="WHD_DRP"/>
</dbReference>
<evidence type="ECO:0000313" key="11">
    <source>
        <dbReference type="EMBL" id="KAH6825674.1"/>
    </source>
</evidence>
<proteinExistence type="inferred from homology"/>
<dbReference type="GO" id="GO:0043531">
    <property type="term" value="F:ADP binding"/>
    <property type="evidence" value="ECO:0007669"/>
    <property type="project" value="InterPro"/>
</dbReference>
<accession>A0AAD4J201</accession>
<dbReference type="InterPro" id="IPR002182">
    <property type="entry name" value="NB-ARC"/>
</dbReference>
<comment type="caution">
    <text evidence="11">The sequence shown here is derived from an EMBL/GenBank/DDBJ whole genome shotgun (WGS) entry which is preliminary data.</text>
</comment>
<evidence type="ECO:0000256" key="3">
    <source>
        <dbReference type="ARBA" id="ARBA00022737"/>
    </source>
</evidence>
<keyword evidence="12" id="KW-1185">Reference proteome</keyword>
<feature type="domain" description="Disease resistance protein winged helix" evidence="10">
    <location>
        <begin position="423"/>
        <end position="491"/>
    </location>
</feature>
<dbReference type="PRINTS" id="PR00364">
    <property type="entry name" value="DISEASERSIST"/>
</dbReference>
<evidence type="ECO:0000256" key="2">
    <source>
        <dbReference type="ARBA" id="ARBA00022614"/>
    </source>
</evidence>
<dbReference type="Pfam" id="PF00931">
    <property type="entry name" value="NB-ARC"/>
    <property type="match status" value="1"/>
</dbReference>
<evidence type="ECO:0000256" key="6">
    <source>
        <dbReference type="ARBA" id="ARBA00022840"/>
    </source>
</evidence>
<evidence type="ECO:0000256" key="1">
    <source>
        <dbReference type="ARBA" id="ARBA00008894"/>
    </source>
</evidence>
<dbReference type="InterPro" id="IPR027417">
    <property type="entry name" value="P-loop_NTPase"/>
</dbReference>
<evidence type="ECO:0000256" key="5">
    <source>
        <dbReference type="ARBA" id="ARBA00022821"/>
    </source>
</evidence>
<dbReference type="InterPro" id="IPR036388">
    <property type="entry name" value="WH-like_DNA-bd_sf"/>
</dbReference>
<dbReference type="InterPro" id="IPR044974">
    <property type="entry name" value="Disease_R_plants"/>
</dbReference>
<sequence length="886" mass="100991">MAEAAVTFLLGQLKEVVREHKDLISGAENELEQLNNYLDMLKAFLKKTARKTEKDDLLTKLERRIKVIVYEAEDTIDTCFTYAIQAKNKGSFSLPNLKSKRLGLAKLVNSIIHDKLVPLFEDINKFNGMQNFASGFGGFPDLHTKSKKDTPIRRNKVVGFEDEERTITDFLKQETSELDVISIIGIPGQGKTTLAWKIYENEEISFLFAIRIWVSISQKFNSRDVFLQILRKFISNPDTSNFDNNELVQTVRACLEKETFLLVLDDVWSVDAWNEIKEALPLGNGKGKVLITSREKDVGMHSTSVSRKPHALRFLNDNESWTLLQYEVFGVEDCPRELSGIGYQIAIKCDGVPLTIVVIGGILMDLLTRSPSTDVAVKEWKVVAKNVSDALQNDKAQLITGVVALSYHRLPDDLRECFVYLGVFPEDYEIPAKMLCELWISERFVLPKDGRSLEESAEDNLNDLICRNLLKAEKTNHTGKVKTCRVHDMIRAFCIARSKEENLFQEIKKSTTGALEPPVSEVHKFHRLCFRSDLSKFLSENPDGPRVRSFLCFYDQPVELEPQFITVIPDSFRKLRILESKSIKFDKFPAKVTKLIHLRYLTLNIDTLKILPEAISQLWNLQALVVETKSRSITMKANMWRMIRLRHLKTKAAISLDSKWEGDAGPNIHTLNRLSPESCTEVVSRKAKNLKTLGISGKLANIFERKFLEKLHLLEKLKLVNSLTYEPTSEDMLHGLPQSNRFPPYLKRLTLTNTFLDWKHMSTLATIKSLEALKLKDNAFVGVTWKVSGYDFPSLHLLLIVNTDLVLWEASTDSFPSLKFLVVKNCENLKEIPECLGTHLQKLEIERLRPSAVESAKKIEETNKKKPEDKFAVQFNLNIGPACVTK</sequence>
<feature type="domain" description="NB-ARC" evidence="8">
    <location>
        <begin position="163"/>
        <end position="331"/>
    </location>
</feature>
<evidence type="ECO:0000256" key="4">
    <source>
        <dbReference type="ARBA" id="ARBA00022741"/>
    </source>
</evidence>
<evidence type="ECO:0000313" key="12">
    <source>
        <dbReference type="Proteomes" id="UP001190926"/>
    </source>
</evidence>
<dbReference type="Gene3D" id="3.80.10.10">
    <property type="entry name" value="Ribonuclease Inhibitor"/>
    <property type="match status" value="1"/>
</dbReference>
<dbReference type="AlphaFoldDB" id="A0AAD4J201"/>
<dbReference type="InterPro" id="IPR041118">
    <property type="entry name" value="Rx_N"/>
</dbReference>
<feature type="coiled-coil region" evidence="7">
    <location>
        <begin position="10"/>
        <end position="44"/>
    </location>
</feature>
<dbReference type="FunFam" id="1.10.10.10:FF:000322">
    <property type="entry name" value="Probable disease resistance protein At1g63360"/>
    <property type="match status" value="1"/>
</dbReference>
<keyword evidence="3" id="KW-0677">Repeat</keyword>
<evidence type="ECO:0000259" key="8">
    <source>
        <dbReference type="Pfam" id="PF00931"/>
    </source>
</evidence>
<dbReference type="PANTHER" id="PTHR23155:SF1193">
    <property type="entry name" value="DISEASE RESISTANCE PROTEIN RPP13-RELATED"/>
    <property type="match status" value="1"/>
</dbReference>
<evidence type="ECO:0000256" key="7">
    <source>
        <dbReference type="SAM" id="Coils"/>
    </source>
</evidence>
<keyword evidence="7" id="KW-0175">Coiled coil</keyword>
<protein>
    <submittedName>
        <fullName evidence="11">Uncharacterized protein</fullName>
    </submittedName>
</protein>
<evidence type="ECO:0000259" key="10">
    <source>
        <dbReference type="Pfam" id="PF23559"/>
    </source>
</evidence>
<dbReference type="CDD" id="cd14798">
    <property type="entry name" value="RX-CC_like"/>
    <property type="match status" value="1"/>
</dbReference>
<keyword evidence="6" id="KW-0067">ATP-binding</keyword>